<accession>A0ABP6LV21</accession>
<keyword evidence="3" id="KW-1185">Reference proteome</keyword>
<evidence type="ECO:0000313" key="2">
    <source>
        <dbReference type="EMBL" id="GAA3062149.1"/>
    </source>
</evidence>
<reference evidence="3" key="1">
    <citation type="journal article" date="2019" name="Int. J. Syst. Evol. Microbiol.">
        <title>The Global Catalogue of Microorganisms (GCM) 10K type strain sequencing project: providing services to taxonomists for standard genome sequencing and annotation.</title>
        <authorList>
            <consortium name="The Broad Institute Genomics Platform"/>
            <consortium name="The Broad Institute Genome Sequencing Center for Infectious Disease"/>
            <person name="Wu L."/>
            <person name="Ma J."/>
        </authorList>
    </citation>
    <scope>NUCLEOTIDE SEQUENCE [LARGE SCALE GENOMIC DNA]</scope>
    <source>
        <strain evidence="3">JCM 9091</strain>
    </source>
</reference>
<feature type="compositionally biased region" description="Low complexity" evidence="1">
    <location>
        <begin position="110"/>
        <end position="126"/>
    </location>
</feature>
<sequence>MRRLIDFDRPVAVLMVTILHFITSGEGPAVAAFRDALPCGGRLALTHATNQDRRHRRRREAALPLQGRSCVTARSHAEILALFEGLDLVEPGLVPVPLCPCALCPCGAPAAGTRSRTTRPSTGSTRESAASVREPDGHAPAGRRAHP</sequence>
<evidence type="ECO:0000256" key="1">
    <source>
        <dbReference type="SAM" id="MobiDB-lite"/>
    </source>
</evidence>
<proteinExistence type="predicted"/>
<evidence type="ECO:0008006" key="4">
    <source>
        <dbReference type="Google" id="ProtNLM"/>
    </source>
</evidence>
<organism evidence="2 3">
    <name type="scientific">Streptomyces glomeratus</name>
    <dbReference type="NCBI Taxonomy" id="284452"/>
    <lineage>
        <taxon>Bacteria</taxon>
        <taxon>Bacillati</taxon>
        <taxon>Actinomycetota</taxon>
        <taxon>Actinomycetes</taxon>
        <taxon>Kitasatosporales</taxon>
        <taxon>Streptomycetaceae</taxon>
        <taxon>Streptomyces</taxon>
    </lineage>
</organism>
<dbReference type="Pfam" id="PF04672">
    <property type="entry name" value="Methyltransf_19"/>
    <property type="match status" value="1"/>
</dbReference>
<protein>
    <recommendedName>
        <fullName evidence="4">O-methyltransferase domain-containing protein</fullName>
    </recommendedName>
</protein>
<dbReference type="Gene3D" id="3.40.50.150">
    <property type="entry name" value="Vaccinia Virus protein VP39"/>
    <property type="match status" value="1"/>
</dbReference>
<dbReference type="InterPro" id="IPR006764">
    <property type="entry name" value="SAM_dep_MeTrfase_SAV2177_type"/>
</dbReference>
<dbReference type="Proteomes" id="UP001501532">
    <property type="component" value="Unassembled WGS sequence"/>
</dbReference>
<evidence type="ECO:0000313" key="3">
    <source>
        <dbReference type="Proteomes" id="UP001501532"/>
    </source>
</evidence>
<comment type="caution">
    <text evidence="2">The sequence shown here is derived from an EMBL/GenBank/DDBJ whole genome shotgun (WGS) entry which is preliminary data.</text>
</comment>
<name>A0ABP6LV21_9ACTN</name>
<dbReference type="EMBL" id="BAAAUF010000050">
    <property type="protein sequence ID" value="GAA3062149.1"/>
    <property type="molecule type" value="Genomic_DNA"/>
</dbReference>
<dbReference type="RefSeq" id="WP_234517077.1">
    <property type="nucleotide sequence ID" value="NZ_BAAAUF010000050.1"/>
</dbReference>
<gene>
    <name evidence="2" type="ORF">GCM10010448_51870</name>
</gene>
<feature type="region of interest" description="Disordered" evidence="1">
    <location>
        <begin position="110"/>
        <end position="147"/>
    </location>
</feature>
<dbReference type="SUPFAM" id="SSF53335">
    <property type="entry name" value="S-adenosyl-L-methionine-dependent methyltransferases"/>
    <property type="match status" value="1"/>
</dbReference>
<dbReference type="InterPro" id="IPR029063">
    <property type="entry name" value="SAM-dependent_MTases_sf"/>
</dbReference>